<evidence type="ECO:0000256" key="3">
    <source>
        <dbReference type="RuleBase" id="RU003932"/>
    </source>
</evidence>
<evidence type="ECO:0000256" key="2">
    <source>
        <dbReference type="ARBA" id="ARBA00023134"/>
    </source>
</evidence>
<dbReference type="GO" id="GO:0005737">
    <property type="term" value="C:cytoplasm"/>
    <property type="evidence" value="ECO:0007669"/>
    <property type="project" value="TreeGrafter"/>
</dbReference>
<dbReference type="GO" id="GO:0008017">
    <property type="term" value="F:microtubule binding"/>
    <property type="evidence" value="ECO:0007669"/>
    <property type="project" value="TreeGrafter"/>
</dbReference>
<dbReference type="InterPro" id="IPR030381">
    <property type="entry name" value="G_DYNAMIN_dom"/>
</dbReference>
<dbReference type="Gene3D" id="3.40.50.300">
    <property type="entry name" value="P-loop containing nucleotide triphosphate hydrolases"/>
    <property type="match status" value="1"/>
</dbReference>
<dbReference type="InterPro" id="IPR020850">
    <property type="entry name" value="GED_dom"/>
</dbReference>
<dbReference type="SUPFAM" id="SSF52540">
    <property type="entry name" value="P-loop containing nucleoside triphosphate hydrolases"/>
    <property type="match status" value="1"/>
</dbReference>
<dbReference type="InterPro" id="IPR045063">
    <property type="entry name" value="Dynamin_N"/>
</dbReference>
<dbReference type="InterPro" id="IPR003130">
    <property type="entry name" value="GED"/>
</dbReference>
<dbReference type="PANTHER" id="PTHR11566:SF21">
    <property type="entry name" value="DYNAMIN RELATED PROTEIN 1, ISOFORM A"/>
    <property type="match status" value="1"/>
</dbReference>
<dbReference type="EMBL" id="GGMR01020475">
    <property type="protein sequence ID" value="MBY33094.1"/>
    <property type="molecule type" value="Transcribed_RNA"/>
</dbReference>
<evidence type="ECO:0000256" key="1">
    <source>
        <dbReference type="ARBA" id="ARBA00022741"/>
    </source>
</evidence>
<dbReference type="PROSITE" id="PS51718">
    <property type="entry name" value="G_DYNAMIN_2"/>
    <property type="match status" value="1"/>
</dbReference>
<evidence type="ECO:0000259" key="5">
    <source>
        <dbReference type="PROSITE" id="PS51718"/>
    </source>
</evidence>
<dbReference type="GO" id="GO:0003924">
    <property type="term" value="F:GTPase activity"/>
    <property type="evidence" value="ECO:0007669"/>
    <property type="project" value="InterPro"/>
</dbReference>
<dbReference type="PROSITE" id="PS00410">
    <property type="entry name" value="G_DYNAMIN_1"/>
    <property type="match status" value="1"/>
</dbReference>
<dbReference type="GO" id="GO:0005525">
    <property type="term" value="F:GTP binding"/>
    <property type="evidence" value="ECO:0007669"/>
    <property type="project" value="UniProtKB-KW"/>
</dbReference>
<dbReference type="InterPro" id="IPR001401">
    <property type="entry name" value="Dynamin_GTPase"/>
</dbReference>
<feature type="domain" description="GED" evidence="4">
    <location>
        <begin position="604"/>
        <end position="697"/>
    </location>
</feature>
<dbReference type="InterPro" id="IPR000375">
    <property type="entry name" value="Dynamin_stalk"/>
</dbReference>
<keyword evidence="1 3" id="KW-0547">Nucleotide-binding</keyword>
<dbReference type="Pfam" id="PF01031">
    <property type="entry name" value="Dynamin_M"/>
    <property type="match status" value="1"/>
</dbReference>
<sequence>MDSLIRIVNKLQDVFSVFGEQQLTDLPQIVNLPQIVVVGTQSSGKSSVLESIVGKSFLPRGTGVVTRAPLVIQMIRYTEETRKSMLMSNNIEDNENTTEWVEFLHKPNEYFIDFDLVRDEIECRTNILAGTNKGITHNQILLKIHTNRYDLTFVDLPGITKVAVGDQPEDIDEQIQKLVISYVKQSNSIILAVVTANTDPSTSESLQIAKKLDPDGIRTIAVVTKLDLIDDGTQQDTKDLLCGRRIPVKLGIIGVVNRSQKDIIENKSMDATLTSETEFLKTNYPDIYTKHGNKALAHTLQMVLITHIKKVYPKLKFELEELKNKLGKKLLAMHTPDNNISFLIGLLKDISKSYEDTINGNQNDVSVEKIVGGASIARIIQQKYLKTINAIDPLQDLSNENIAKILLNTSGTNQSTFVNEKALQKILKRQLNNLIEPSLDCVELVRNEMLNILNSIDIRCLETLKRYPQLNEDVRKVFDKLLEENVNNIKEFIASYIESYQECLNTANPDFIMEIVKSNNTIQEEILAAANINNYATDDTSDTLLTQPAFTFGKSLEKSIPLPQLIPDKMAQLKKIEINRIQMLNQLLSGLNNQEVSLESSEQVKLHRDLSQCYFEYIRKIVRDFVPKRIKHKMINSFLKELDKRLNEEIFQSYLIEKKIDEVLLEDESFKNDRNDVEAKLDAVRKALKSMIDIQYF</sequence>
<feature type="domain" description="Dynamin-type G" evidence="5">
    <location>
        <begin position="29"/>
        <end position="313"/>
    </location>
</feature>
<dbReference type="Pfam" id="PF02212">
    <property type="entry name" value="GED"/>
    <property type="match status" value="1"/>
</dbReference>
<protein>
    <submittedName>
        <fullName evidence="6">Dynamin-1-like protein</fullName>
    </submittedName>
</protein>
<dbReference type="InterPro" id="IPR027417">
    <property type="entry name" value="P-loop_NTPase"/>
</dbReference>
<evidence type="ECO:0000313" key="6">
    <source>
        <dbReference type="EMBL" id="MBY33094.1"/>
    </source>
</evidence>
<gene>
    <name evidence="6" type="primary">dnm1l_0</name>
    <name evidence="6" type="ORF">g.9770</name>
</gene>
<dbReference type="PROSITE" id="PS51388">
    <property type="entry name" value="GED"/>
    <property type="match status" value="1"/>
</dbReference>
<dbReference type="Pfam" id="PF00350">
    <property type="entry name" value="Dynamin_N"/>
    <property type="match status" value="1"/>
</dbReference>
<name>A0A2S2PUU3_SCHGA</name>
<dbReference type="AlphaFoldDB" id="A0A2S2PUU3"/>
<comment type="similarity">
    <text evidence="3">Belongs to the TRAFAC class dynamin-like GTPase superfamily. Dynamin/Fzo/YdjA family.</text>
</comment>
<dbReference type="PANTHER" id="PTHR11566">
    <property type="entry name" value="DYNAMIN"/>
    <property type="match status" value="1"/>
</dbReference>
<dbReference type="Gene3D" id="1.20.120.1240">
    <property type="entry name" value="Dynamin, middle domain"/>
    <property type="match status" value="1"/>
</dbReference>
<dbReference type="CDD" id="cd08771">
    <property type="entry name" value="DLP_1"/>
    <property type="match status" value="1"/>
</dbReference>
<dbReference type="GO" id="GO:0005874">
    <property type="term" value="C:microtubule"/>
    <property type="evidence" value="ECO:0007669"/>
    <property type="project" value="TreeGrafter"/>
</dbReference>
<proteinExistence type="inferred from homology"/>
<dbReference type="PRINTS" id="PR00195">
    <property type="entry name" value="DYNAMIN"/>
</dbReference>
<keyword evidence="2 3" id="KW-0342">GTP-binding</keyword>
<dbReference type="GO" id="GO:0016020">
    <property type="term" value="C:membrane"/>
    <property type="evidence" value="ECO:0007669"/>
    <property type="project" value="TreeGrafter"/>
</dbReference>
<dbReference type="InterPro" id="IPR019762">
    <property type="entry name" value="Dynamin_GTPase_CS"/>
</dbReference>
<dbReference type="SMART" id="SM00053">
    <property type="entry name" value="DYNc"/>
    <property type="match status" value="1"/>
</dbReference>
<reference evidence="6" key="1">
    <citation type="submission" date="2018-04" db="EMBL/GenBank/DDBJ databases">
        <title>Transcriptome of Schizaphis graminum biotype I.</title>
        <authorList>
            <person name="Scully E.D."/>
            <person name="Geib S.M."/>
            <person name="Palmer N.A."/>
            <person name="Koch K."/>
            <person name="Bradshaw J."/>
            <person name="Heng-Moss T."/>
            <person name="Sarath G."/>
        </authorList>
    </citation>
    <scope>NUCLEOTIDE SEQUENCE</scope>
</reference>
<organism evidence="6">
    <name type="scientific">Schizaphis graminum</name>
    <name type="common">Green bug aphid</name>
    <dbReference type="NCBI Taxonomy" id="13262"/>
    <lineage>
        <taxon>Eukaryota</taxon>
        <taxon>Metazoa</taxon>
        <taxon>Ecdysozoa</taxon>
        <taxon>Arthropoda</taxon>
        <taxon>Hexapoda</taxon>
        <taxon>Insecta</taxon>
        <taxon>Pterygota</taxon>
        <taxon>Neoptera</taxon>
        <taxon>Paraneoptera</taxon>
        <taxon>Hemiptera</taxon>
        <taxon>Sternorrhyncha</taxon>
        <taxon>Aphidomorpha</taxon>
        <taxon>Aphidoidea</taxon>
        <taxon>Aphididae</taxon>
        <taxon>Aphidini</taxon>
        <taxon>Schizaphis</taxon>
    </lineage>
</organism>
<evidence type="ECO:0000259" key="4">
    <source>
        <dbReference type="PROSITE" id="PS51388"/>
    </source>
</evidence>
<accession>A0A2S2PUU3</accession>
<dbReference type="InterPro" id="IPR022812">
    <property type="entry name" value="Dynamin"/>
</dbReference>